<evidence type="ECO:0000259" key="4">
    <source>
        <dbReference type="PROSITE" id="PS01124"/>
    </source>
</evidence>
<dbReference type="SUPFAM" id="SSF51182">
    <property type="entry name" value="RmlC-like cupins"/>
    <property type="match status" value="1"/>
</dbReference>
<comment type="caution">
    <text evidence="5">The sequence shown here is derived from an EMBL/GenBank/DDBJ whole genome shotgun (WGS) entry which is preliminary data.</text>
</comment>
<dbReference type="PANTHER" id="PTHR43280:SF2">
    <property type="entry name" value="HTH-TYPE TRANSCRIPTIONAL REGULATOR EXSA"/>
    <property type="match status" value="1"/>
</dbReference>
<evidence type="ECO:0000313" key="5">
    <source>
        <dbReference type="EMBL" id="MFC5405494.1"/>
    </source>
</evidence>
<proteinExistence type="predicted"/>
<keyword evidence="2" id="KW-0238">DNA-binding</keyword>
<dbReference type="Pfam" id="PF02311">
    <property type="entry name" value="AraC_binding"/>
    <property type="match status" value="1"/>
</dbReference>
<evidence type="ECO:0000256" key="1">
    <source>
        <dbReference type="ARBA" id="ARBA00023015"/>
    </source>
</evidence>
<evidence type="ECO:0000256" key="3">
    <source>
        <dbReference type="ARBA" id="ARBA00023163"/>
    </source>
</evidence>
<reference evidence="6" key="1">
    <citation type="journal article" date="2019" name="Int. J. Syst. Evol. Microbiol.">
        <title>The Global Catalogue of Microorganisms (GCM) 10K type strain sequencing project: providing services to taxonomists for standard genome sequencing and annotation.</title>
        <authorList>
            <consortium name="The Broad Institute Genomics Platform"/>
            <consortium name="The Broad Institute Genome Sequencing Center for Infectious Disease"/>
            <person name="Wu L."/>
            <person name="Ma J."/>
        </authorList>
    </citation>
    <scope>NUCLEOTIDE SEQUENCE [LARGE SCALE GENOMIC DNA]</scope>
    <source>
        <strain evidence="6">CGMCC 1.18575</strain>
    </source>
</reference>
<feature type="domain" description="HTH araC/xylS-type" evidence="4">
    <location>
        <begin position="200"/>
        <end position="298"/>
    </location>
</feature>
<keyword evidence="6" id="KW-1185">Reference proteome</keyword>
<evidence type="ECO:0000256" key="2">
    <source>
        <dbReference type="ARBA" id="ARBA00023125"/>
    </source>
</evidence>
<organism evidence="5 6">
    <name type="scientific">Cohnella soli</name>
    <dbReference type="NCBI Taxonomy" id="425005"/>
    <lineage>
        <taxon>Bacteria</taxon>
        <taxon>Bacillati</taxon>
        <taxon>Bacillota</taxon>
        <taxon>Bacilli</taxon>
        <taxon>Bacillales</taxon>
        <taxon>Paenibacillaceae</taxon>
        <taxon>Cohnella</taxon>
    </lineage>
</organism>
<dbReference type="InterPro" id="IPR014710">
    <property type="entry name" value="RmlC-like_jellyroll"/>
</dbReference>
<keyword evidence="1" id="KW-0805">Transcription regulation</keyword>
<accession>A0ABW0HWK8</accession>
<dbReference type="RefSeq" id="WP_378136772.1">
    <property type="nucleotide sequence ID" value="NZ_JBHSMI010000029.1"/>
</dbReference>
<dbReference type="EMBL" id="JBHSMI010000029">
    <property type="protein sequence ID" value="MFC5405494.1"/>
    <property type="molecule type" value="Genomic_DNA"/>
</dbReference>
<dbReference type="SUPFAM" id="SSF46689">
    <property type="entry name" value="Homeodomain-like"/>
    <property type="match status" value="2"/>
</dbReference>
<dbReference type="Gene3D" id="1.10.10.60">
    <property type="entry name" value="Homeodomain-like"/>
    <property type="match status" value="2"/>
</dbReference>
<protein>
    <submittedName>
        <fullName evidence="5">Helix-turn-helix domain-containing protein</fullName>
    </submittedName>
</protein>
<dbReference type="InterPro" id="IPR011051">
    <property type="entry name" value="RmlC_Cupin_sf"/>
</dbReference>
<gene>
    <name evidence="5" type="ORF">ACFPOF_22355</name>
</gene>
<dbReference type="InterPro" id="IPR009057">
    <property type="entry name" value="Homeodomain-like_sf"/>
</dbReference>
<evidence type="ECO:0000313" key="6">
    <source>
        <dbReference type="Proteomes" id="UP001596113"/>
    </source>
</evidence>
<keyword evidence="3" id="KW-0804">Transcription</keyword>
<dbReference type="Gene3D" id="2.60.120.10">
    <property type="entry name" value="Jelly Rolls"/>
    <property type="match status" value="1"/>
</dbReference>
<dbReference type="SMART" id="SM00342">
    <property type="entry name" value="HTH_ARAC"/>
    <property type="match status" value="1"/>
</dbReference>
<dbReference type="Proteomes" id="UP001596113">
    <property type="component" value="Unassembled WGS sequence"/>
</dbReference>
<name>A0ABW0HWK8_9BACL</name>
<dbReference type="InterPro" id="IPR003313">
    <property type="entry name" value="AraC-bd"/>
</dbReference>
<dbReference type="InterPro" id="IPR018060">
    <property type="entry name" value="HTH_AraC"/>
</dbReference>
<dbReference type="Pfam" id="PF12833">
    <property type="entry name" value="HTH_18"/>
    <property type="match status" value="1"/>
</dbReference>
<sequence length="305" mass="34876">MKAAGADSLIRFDPRPLKVTFDVSQLISLHYFEFAKDFIFRGECHDFWEFLYIDKGEIEVMADSTGYNLKQGDMIFHKPNEFHSVWANQKIASNAVVVSFVCSSPAMSFFEGKFFCLDNQERNLVAELIRQGFAAFEPPFDDPAMHDLVPKQDAPPGVEQLIKIHLELLLLTLMSRGKSMPGNHRLSFTAKERSEDEIVSRAVSFMEDNVYGNLSLEEIENTLNISQTHLHALFKDKLGMSVMRCFKNMKIETAKLMIREHTSNFTEIADLLSYSSIHAFSRHFKNVTDMSPSEYARSVKARSSY</sequence>
<dbReference type="PANTHER" id="PTHR43280">
    <property type="entry name" value="ARAC-FAMILY TRANSCRIPTIONAL REGULATOR"/>
    <property type="match status" value="1"/>
</dbReference>
<dbReference type="PROSITE" id="PS01124">
    <property type="entry name" value="HTH_ARAC_FAMILY_2"/>
    <property type="match status" value="1"/>
</dbReference>